<name>A0A6G9AWH1_9BACT</name>
<reference evidence="2 3" key="1">
    <citation type="submission" date="2020-03" db="EMBL/GenBank/DDBJ databases">
        <authorList>
            <person name="Kim M.K."/>
        </authorList>
    </citation>
    <scope>NUCLEOTIDE SEQUENCE [LARGE SCALE GENOMIC DNA]</scope>
    <source>
        <strain evidence="2 3">BT328</strain>
    </source>
</reference>
<keyword evidence="3" id="KW-1185">Reference proteome</keyword>
<evidence type="ECO:0000313" key="2">
    <source>
        <dbReference type="EMBL" id="QIP16817.1"/>
    </source>
</evidence>
<evidence type="ECO:0008006" key="4">
    <source>
        <dbReference type="Google" id="ProtNLM"/>
    </source>
</evidence>
<accession>A0A6G9AWH1</accession>
<protein>
    <recommendedName>
        <fullName evidence="4">Phage portal protein</fullName>
    </recommendedName>
</protein>
<dbReference type="KEGG" id="spib:G8759_31330"/>
<feature type="region of interest" description="Disordered" evidence="1">
    <location>
        <begin position="26"/>
        <end position="52"/>
    </location>
</feature>
<organism evidence="2 3">
    <name type="scientific">Spirosoma aureum</name>
    <dbReference type="NCBI Taxonomy" id="2692134"/>
    <lineage>
        <taxon>Bacteria</taxon>
        <taxon>Pseudomonadati</taxon>
        <taxon>Bacteroidota</taxon>
        <taxon>Cytophagia</taxon>
        <taxon>Cytophagales</taxon>
        <taxon>Cytophagaceae</taxon>
        <taxon>Spirosoma</taxon>
    </lineage>
</organism>
<evidence type="ECO:0000313" key="3">
    <source>
        <dbReference type="Proteomes" id="UP000501802"/>
    </source>
</evidence>
<gene>
    <name evidence="2" type="ORF">G8759_31330</name>
</gene>
<sequence length="464" mass="52253">MNITYFAGSSHDVAVLSHNNVAISLENDKPGRATPVGQRTTGDQPGAKPSVSTPNLALFPSFGGDIMPWGEGNDFPQRIRNLYNKDPLIPQTLGKTASMLVGKGVMAVEIDLDDNGDEIVRAVRDPEINEFIHSLHFRKYLHKTAGHVAWFFNAFPEPIVTKNRKKILYLNPLPADECRWCRMTPEGDLPYVYLNANWPNATTSDAHVKQIHALDAGRWDKADWLREQRFFNCIYPISYPTPGFRFYSLAHHHSIVESGWLDVHLAVPEFKKFLMKNQVSLKYHFKVDATYWGMTYGDAYTKGTPDAKRAIKKTWLEGMNKALTDVEKAGGSIITEMTWDKEKKVFIDHIQIEPITDAMKDGKYIEDNLEAASNILYAFGLDPVLLGFAGGANQAARSGGSDKREAYLIALQMLAPFRDMLLEPLEFVAEYNGWKARFPNLRFQFRDTILTTLDTGAGTKKTLS</sequence>
<dbReference type="Proteomes" id="UP000501802">
    <property type="component" value="Chromosome"/>
</dbReference>
<dbReference type="RefSeq" id="WP_167217064.1">
    <property type="nucleotide sequence ID" value="NZ_CP050063.1"/>
</dbReference>
<dbReference type="EMBL" id="CP050063">
    <property type="protein sequence ID" value="QIP16817.1"/>
    <property type="molecule type" value="Genomic_DNA"/>
</dbReference>
<evidence type="ECO:0000256" key="1">
    <source>
        <dbReference type="SAM" id="MobiDB-lite"/>
    </source>
</evidence>
<proteinExistence type="predicted"/>
<dbReference type="AlphaFoldDB" id="A0A6G9AWH1"/>